<dbReference type="GO" id="GO:0005768">
    <property type="term" value="C:endosome"/>
    <property type="evidence" value="ECO:0007669"/>
    <property type="project" value="InterPro"/>
</dbReference>
<dbReference type="OrthoDB" id="29460at2759"/>
<evidence type="ECO:0000259" key="12">
    <source>
        <dbReference type="PROSITE" id="PS51914"/>
    </source>
</evidence>
<comment type="subcellular location">
    <subcellularLocation>
        <location evidence="1">Endomembrane system</location>
    </subcellularLocation>
</comment>
<protein>
    <submittedName>
        <fullName evidence="14">Cation-dependent mannose-6-phosphate receptor-like</fullName>
    </submittedName>
</protein>
<dbReference type="PANTHER" id="PTHR15071">
    <property type="entry name" value="MANNOSE-6-PHOSPHATE RECEPTOR FAMILY MEMBER"/>
    <property type="match status" value="1"/>
</dbReference>
<keyword evidence="3 10" id="KW-0812">Transmembrane</keyword>
<dbReference type="Proteomes" id="UP000515158">
    <property type="component" value="Unplaced"/>
</dbReference>
<dbReference type="PRINTS" id="PR00715">
    <property type="entry name" value="MAN6PRECEPTR"/>
</dbReference>
<dbReference type="GeneID" id="117653351"/>
<sequence length="270" mass="29619">MCAMGNSVPRPTRRAATLATFLCVCLTVSLCDASQYCDSKFKSSDTEQARILRGLSTVRFTTVSHNDGINSEYAVAVCGNASKTDPLAGVLQNGTTVLGRVNHTSVVKGGDWMMMIFGSGDRYPEKYNCSGPRYAFVMIHCNHNNSAENSMRFIKEAREEKDSSLCFFMLEVYSQLVCSHPDRIGGGTIITVLLLTVILVYIIGGTLYRRLILGAKGLEQIPNLVFWQAAGERLKNGCGKLCCKPSTTHSTSWDNLGPRIERDDDSLLPP</sequence>
<keyword evidence="7" id="KW-1015">Disulfide bond</keyword>
<keyword evidence="5 10" id="KW-1133">Transmembrane helix</keyword>
<evidence type="ECO:0000256" key="11">
    <source>
        <dbReference type="SAM" id="SignalP"/>
    </source>
</evidence>
<dbReference type="InterPro" id="IPR000296">
    <property type="entry name" value="Man-6-P_rcpt_cation_dep"/>
</dbReference>
<evidence type="ECO:0000256" key="6">
    <source>
        <dbReference type="ARBA" id="ARBA00023136"/>
    </source>
</evidence>
<dbReference type="Gene3D" id="2.70.130.10">
    <property type="entry name" value="Mannose-6-phosphate receptor binding domain"/>
    <property type="match status" value="1"/>
</dbReference>
<name>A0A6P9ABL6_THRPL</name>
<evidence type="ECO:0000256" key="9">
    <source>
        <dbReference type="SAM" id="MobiDB-lite"/>
    </source>
</evidence>
<dbReference type="Pfam" id="PF02157">
    <property type="entry name" value="Man-6-P_recep"/>
    <property type="match status" value="1"/>
</dbReference>
<reference evidence="14" key="1">
    <citation type="submission" date="2025-08" db="UniProtKB">
        <authorList>
            <consortium name="RefSeq"/>
        </authorList>
    </citation>
    <scope>IDENTIFICATION</scope>
    <source>
        <tissue evidence="14">Total insect</tissue>
    </source>
</reference>
<dbReference type="KEGG" id="tpal:117653351"/>
<feature type="signal peptide" evidence="11">
    <location>
        <begin position="1"/>
        <end position="33"/>
    </location>
</feature>
<evidence type="ECO:0000256" key="8">
    <source>
        <dbReference type="ARBA" id="ARBA00023180"/>
    </source>
</evidence>
<keyword evidence="2" id="KW-0813">Transport</keyword>
<evidence type="ECO:0000256" key="10">
    <source>
        <dbReference type="SAM" id="Phobius"/>
    </source>
</evidence>
<dbReference type="AlphaFoldDB" id="A0A6P9ABL6"/>
<gene>
    <name evidence="14" type="primary">LOC117653351</name>
</gene>
<evidence type="ECO:0000313" key="14">
    <source>
        <dbReference type="RefSeq" id="XP_034254870.1"/>
    </source>
</evidence>
<evidence type="ECO:0000256" key="2">
    <source>
        <dbReference type="ARBA" id="ARBA00022448"/>
    </source>
</evidence>
<organism evidence="14">
    <name type="scientific">Thrips palmi</name>
    <name type="common">Melon thrips</name>
    <dbReference type="NCBI Taxonomy" id="161013"/>
    <lineage>
        <taxon>Eukaryota</taxon>
        <taxon>Metazoa</taxon>
        <taxon>Ecdysozoa</taxon>
        <taxon>Arthropoda</taxon>
        <taxon>Hexapoda</taxon>
        <taxon>Insecta</taxon>
        <taxon>Pterygota</taxon>
        <taxon>Neoptera</taxon>
        <taxon>Paraneoptera</taxon>
        <taxon>Thysanoptera</taxon>
        <taxon>Terebrantia</taxon>
        <taxon>Thripoidea</taxon>
        <taxon>Thripidae</taxon>
        <taxon>Thrips</taxon>
    </lineage>
</organism>
<evidence type="ECO:0000256" key="1">
    <source>
        <dbReference type="ARBA" id="ARBA00004308"/>
    </source>
</evidence>
<dbReference type="GO" id="GO:0006622">
    <property type="term" value="P:protein targeting to lysosome"/>
    <property type="evidence" value="ECO:0007669"/>
    <property type="project" value="InterPro"/>
</dbReference>
<proteinExistence type="predicted"/>
<keyword evidence="13" id="KW-1185">Reference proteome</keyword>
<dbReference type="GO" id="GO:0005802">
    <property type="term" value="C:trans-Golgi network"/>
    <property type="evidence" value="ECO:0007669"/>
    <property type="project" value="TreeGrafter"/>
</dbReference>
<dbReference type="PROSITE" id="PS51914">
    <property type="entry name" value="MRH"/>
    <property type="match status" value="1"/>
</dbReference>
<dbReference type="GO" id="GO:0019904">
    <property type="term" value="F:protein domain specific binding"/>
    <property type="evidence" value="ECO:0007669"/>
    <property type="project" value="InterPro"/>
</dbReference>
<evidence type="ECO:0000256" key="4">
    <source>
        <dbReference type="ARBA" id="ARBA00022729"/>
    </source>
</evidence>
<dbReference type="SUPFAM" id="SSF50911">
    <property type="entry name" value="Mannose 6-phosphate receptor domain"/>
    <property type="match status" value="1"/>
</dbReference>
<keyword evidence="6 10" id="KW-0472">Membrane</keyword>
<evidence type="ECO:0000256" key="3">
    <source>
        <dbReference type="ARBA" id="ARBA00022692"/>
    </source>
</evidence>
<evidence type="ECO:0000256" key="5">
    <source>
        <dbReference type="ARBA" id="ARBA00022989"/>
    </source>
</evidence>
<accession>A0A6P9ABL6</accession>
<feature type="transmembrane region" description="Helical" evidence="10">
    <location>
        <begin position="184"/>
        <end position="208"/>
    </location>
</feature>
<feature type="domain" description="MRH" evidence="12">
    <location>
        <begin position="35"/>
        <end position="180"/>
    </location>
</feature>
<evidence type="ECO:0000256" key="7">
    <source>
        <dbReference type="ARBA" id="ARBA00023157"/>
    </source>
</evidence>
<feature type="region of interest" description="Disordered" evidence="9">
    <location>
        <begin position="248"/>
        <end position="270"/>
    </location>
</feature>
<dbReference type="PANTHER" id="PTHR15071:SF29">
    <property type="entry name" value="CATION-DEPENDENT MANNOSE-6-PHOSPHATE RECEPTOR"/>
    <property type="match status" value="1"/>
</dbReference>
<dbReference type="InterPro" id="IPR044865">
    <property type="entry name" value="MRH_dom"/>
</dbReference>
<keyword evidence="8" id="KW-0325">Glycoprotein</keyword>
<dbReference type="InterPro" id="IPR028927">
    <property type="entry name" value="Man-6-P_rcpt"/>
</dbReference>
<evidence type="ECO:0000313" key="13">
    <source>
        <dbReference type="Proteomes" id="UP000515158"/>
    </source>
</evidence>
<feature type="chain" id="PRO_5027895348" evidence="11">
    <location>
        <begin position="34"/>
        <end position="270"/>
    </location>
</feature>
<dbReference type="RefSeq" id="XP_034254870.1">
    <property type="nucleotide sequence ID" value="XM_034398979.1"/>
</dbReference>
<dbReference type="InterPro" id="IPR009011">
    <property type="entry name" value="Man6P_isomerase_rcpt-bd_dom_sf"/>
</dbReference>
<keyword evidence="4 11" id="KW-0732">Signal</keyword>
<dbReference type="InParanoid" id="A0A6P9ABL6"/>